<gene>
    <name evidence="1" type="ORF">N8T08_009134</name>
</gene>
<protein>
    <submittedName>
        <fullName evidence="1">Uncharacterized protein</fullName>
    </submittedName>
</protein>
<keyword evidence="2" id="KW-1185">Reference proteome</keyword>
<comment type="caution">
    <text evidence="1">The sequence shown here is derived from an EMBL/GenBank/DDBJ whole genome shotgun (WGS) entry which is preliminary data.</text>
</comment>
<evidence type="ECO:0000313" key="2">
    <source>
        <dbReference type="Proteomes" id="UP001177260"/>
    </source>
</evidence>
<dbReference type="EMBL" id="JAOPJF010000065">
    <property type="protein sequence ID" value="KAK1141343.1"/>
    <property type="molecule type" value="Genomic_DNA"/>
</dbReference>
<accession>A0ACC3AU10</accession>
<sequence>MASPIPKTIAIIAGAGPGTGAAIARRFAQTYPVVLLARSQTSLDPLVREIDQTKGKGSALGIPTDVTDPQSVESTLAAIKAHYGADLNVAAAVFNVASKFVRKPFLESEGKEFLGSLEGTARGAFHFARAVLPLMRESQDGQGQKYPSTLIFTGATAALKGGSGLGSFAMSKFAVRAMAQSLAREFGPKGIHVAHAVIDGIIDIEKTKGFMDDRPDAKIDPNWIAEAYWFLHTQPKSAFTQELDLRPHAETW</sequence>
<organism evidence="1 2">
    <name type="scientific">Aspergillus melleus</name>
    <dbReference type="NCBI Taxonomy" id="138277"/>
    <lineage>
        <taxon>Eukaryota</taxon>
        <taxon>Fungi</taxon>
        <taxon>Dikarya</taxon>
        <taxon>Ascomycota</taxon>
        <taxon>Pezizomycotina</taxon>
        <taxon>Eurotiomycetes</taxon>
        <taxon>Eurotiomycetidae</taxon>
        <taxon>Eurotiales</taxon>
        <taxon>Aspergillaceae</taxon>
        <taxon>Aspergillus</taxon>
        <taxon>Aspergillus subgen. Circumdati</taxon>
    </lineage>
</organism>
<name>A0ACC3AU10_9EURO</name>
<reference evidence="1 2" key="1">
    <citation type="journal article" date="2023" name="ACS Omega">
        <title>Identification of the Neoaspergillic Acid Biosynthesis Gene Cluster by Establishing an In Vitro CRISPR-Ribonucleoprotein Genetic System in Aspergillus melleus.</title>
        <authorList>
            <person name="Yuan B."/>
            <person name="Grau M.F."/>
            <person name="Murata R.M."/>
            <person name="Torok T."/>
            <person name="Venkateswaran K."/>
            <person name="Stajich J.E."/>
            <person name="Wang C.C.C."/>
        </authorList>
    </citation>
    <scope>NUCLEOTIDE SEQUENCE [LARGE SCALE GENOMIC DNA]</scope>
    <source>
        <strain evidence="1 2">IMV 1140</strain>
    </source>
</reference>
<dbReference type="Proteomes" id="UP001177260">
    <property type="component" value="Unassembled WGS sequence"/>
</dbReference>
<evidence type="ECO:0000313" key="1">
    <source>
        <dbReference type="EMBL" id="KAK1141343.1"/>
    </source>
</evidence>
<proteinExistence type="predicted"/>